<evidence type="ECO:0000313" key="3">
    <source>
        <dbReference type="Proteomes" id="UP000249061"/>
    </source>
</evidence>
<dbReference type="EMBL" id="QFQP01000001">
    <property type="protein sequence ID" value="PZR18646.1"/>
    <property type="molecule type" value="Genomic_DNA"/>
</dbReference>
<dbReference type="Proteomes" id="UP000249061">
    <property type="component" value="Unassembled WGS sequence"/>
</dbReference>
<reference evidence="2 3" key="1">
    <citation type="submission" date="2017-08" db="EMBL/GenBank/DDBJ databases">
        <title>Infants hospitalized years apart are colonized by the same room-sourced microbial strains.</title>
        <authorList>
            <person name="Brooks B."/>
            <person name="Olm M.R."/>
            <person name="Firek B.A."/>
            <person name="Baker R."/>
            <person name="Thomas B.C."/>
            <person name="Morowitz M.J."/>
            <person name="Banfield J.F."/>
        </authorList>
    </citation>
    <scope>NUCLEOTIDE SEQUENCE [LARGE SCALE GENOMIC DNA]</scope>
    <source>
        <strain evidence="2">S2_003_000_R2_14</strain>
    </source>
</reference>
<feature type="region of interest" description="Disordered" evidence="1">
    <location>
        <begin position="1"/>
        <end position="57"/>
    </location>
</feature>
<proteinExistence type="predicted"/>
<accession>A0A2W5U2E6</accession>
<feature type="compositionally biased region" description="Basic residues" evidence="1">
    <location>
        <begin position="27"/>
        <end position="36"/>
    </location>
</feature>
<comment type="caution">
    <text evidence="2">The sequence shown here is derived from an EMBL/GenBank/DDBJ whole genome shotgun (WGS) entry which is preliminary data.</text>
</comment>
<name>A0A2W5U2E6_9BACT</name>
<feature type="compositionally biased region" description="Basic and acidic residues" evidence="1">
    <location>
        <begin position="12"/>
        <end position="26"/>
    </location>
</feature>
<evidence type="ECO:0000256" key="1">
    <source>
        <dbReference type="SAM" id="MobiDB-lite"/>
    </source>
</evidence>
<sequence>MTNGTGSVPDAKALREKAKQLAEERRSLRKNRKRKCSLCGTEESDKTPFVPHPDGIGPTCKDPSVCEAYRARAAGLR</sequence>
<organism evidence="2 3">
    <name type="scientific">Archangium gephyra</name>
    <dbReference type="NCBI Taxonomy" id="48"/>
    <lineage>
        <taxon>Bacteria</taxon>
        <taxon>Pseudomonadati</taxon>
        <taxon>Myxococcota</taxon>
        <taxon>Myxococcia</taxon>
        <taxon>Myxococcales</taxon>
        <taxon>Cystobacterineae</taxon>
        <taxon>Archangiaceae</taxon>
        <taxon>Archangium</taxon>
    </lineage>
</organism>
<protein>
    <submittedName>
        <fullName evidence="2">Uncharacterized protein</fullName>
    </submittedName>
</protein>
<gene>
    <name evidence="2" type="ORF">DI536_01840</name>
</gene>
<evidence type="ECO:0000313" key="2">
    <source>
        <dbReference type="EMBL" id="PZR18646.1"/>
    </source>
</evidence>
<dbReference type="AlphaFoldDB" id="A0A2W5U2E6"/>